<evidence type="ECO:0000259" key="3">
    <source>
        <dbReference type="Pfam" id="PF12770"/>
    </source>
</evidence>
<feature type="region of interest" description="Disordered" evidence="1">
    <location>
        <begin position="898"/>
        <end position="919"/>
    </location>
</feature>
<protein>
    <recommendedName>
        <fullName evidence="3">CHAT domain-containing protein</fullName>
    </recommendedName>
</protein>
<dbReference type="OrthoDB" id="5558589at2"/>
<gene>
    <name evidence="4" type="ORF">KT71_08645</name>
</gene>
<reference evidence="4 5" key="2">
    <citation type="journal article" date="2009" name="PLoS ONE">
        <title>The photosynthetic apparatus and its regulation in the aerobic gammaproteobacterium Congregibacter litoralis gen. nov., sp. nov.</title>
        <authorList>
            <person name="Spring S."/>
            <person name="Lunsdorf H."/>
            <person name="Fuchs B.M."/>
            <person name="Tindall B.J."/>
        </authorList>
    </citation>
    <scope>NUCLEOTIDE SEQUENCE [LARGE SCALE GENOMIC DNA]</scope>
    <source>
        <strain evidence="4">KT71</strain>
    </source>
</reference>
<dbReference type="eggNOG" id="COG4995">
    <property type="taxonomic scope" value="Bacteria"/>
</dbReference>
<dbReference type="AlphaFoldDB" id="A4AD58"/>
<accession>A4AD58</accession>
<dbReference type="Proteomes" id="UP000019205">
    <property type="component" value="Chromosome"/>
</dbReference>
<name>A4AD58_9GAMM</name>
<keyword evidence="5" id="KW-1185">Reference proteome</keyword>
<evidence type="ECO:0000313" key="4">
    <source>
        <dbReference type="EMBL" id="EAQ96111.1"/>
    </source>
</evidence>
<evidence type="ECO:0000256" key="1">
    <source>
        <dbReference type="SAM" id="MobiDB-lite"/>
    </source>
</evidence>
<dbReference type="EMBL" id="AAOA02000003">
    <property type="protein sequence ID" value="EAQ96111.1"/>
    <property type="molecule type" value="Genomic_DNA"/>
</dbReference>
<dbReference type="Pfam" id="PF12770">
    <property type="entry name" value="CHAT"/>
    <property type="match status" value="1"/>
</dbReference>
<evidence type="ECO:0000313" key="5">
    <source>
        <dbReference type="Proteomes" id="UP000019205"/>
    </source>
</evidence>
<keyword evidence="2" id="KW-0732">Signal</keyword>
<proteinExistence type="predicted"/>
<feature type="signal peptide" evidence="2">
    <location>
        <begin position="1"/>
        <end position="25"/>
    </location>
</feature>
<dbReference type="InterPro" id="IPR024983">
    <property type="entry name" value="CHAT_dom"/>
</dbReference>
<reference evidence="4 5" key="1">
    <citation type="journal article" date="2007" name="Proc. Natl. Acad. Sci. U.S.A.">
        <title>Characterization of a marine gammaproteobacterium capable of aerobic anoxygenic photosynthesis.</title>
        <authorList>
            <person name="Fuchs B.M."/>
            <person name="Spring S."/>
            <person name="Teeling H."/>
            <person name="Quast C."/>
            <person name="Wulf J."/>
            <person name="Schattenhofer M."/>
            <person name="Yan S."/>
            <person name="Ferriera S."/>
            <person name="Johnson J."/>
            <person name="Glockner F.O."/>
            <person name="Amann R."/>
        </authorList>
    </citation>
    <scope>NUCLEOTIDE SEQUENCE [LARGE SCALE GENOMIC DNA]</scope>
    <source>
        <strain evidence="4">KT71</strain>
    </source>
</reference>
<comment type="caution">
    <text evidence="4">The sequence shown here is derived from an EMBL/GenBank/DDBJ whole genome shotgun (WGS) entry which is preliminary data.</text>
</comment>
<sequence length="1131" mass="125181">MTSRKTLRLTIWVFCALLFTSVSYSSEPEKTHKDLAEKFNAILEAAFETGRDGRNQEAYEITAQLETLCENGTCDPDHVAKIRGDFLYELSRENAWTLSRTGDYLGAVKIMEPLEPRCVFLKADGCVEEHDWFLNTMQLMAVRKDVKELVEINKFREASAALSKARRFATALPEKDQIEYRWDLAGVYAFYNSEAAVAEVRDLVQARKLRPFRPVDNYLRYLGWLVNAGESQELSGELVRFFETCRKYGGFLTALPAGSSSQDRIYSLDLLLASLENLNTGIEDVVQALIDASSLEDGEVRSRMLKRAGDLALIKSGKERLATELYRESGLTATESDRRRNLAKLGTLSLDAASTSEPDGSLEALTEVLREASTSGSDSKSAFYRLAQVWDSQSSAAIESDPARYAGATIALAMGAPTKETRDQVLSDGYFQIADRLSALQQQYRRKELVAKDAYDLELHEYVVLLDLAKLRAATFGLNQEQLELSMEQLSVRESLFGHQSYQLLASLSSAAHGASALGNADSFTGTFSRAKSLEANGLLTTGQCNLGPFRFSYPFDYATRALDQQKIEDWFLSEGEVHLANAKKFIGIEKQYQCMQSVRQLLSEYLFITDGQSRSLEMIYKLSQVTEISDLLISTELGIEKLRTDDPDLLARLADYGQVSKNINAPDRKVEADSMLENFLEYTAEKTAIYEQVRARSPDVASLMVAEGMSVSETQESLADGEALLYYTEIPAVDGNQKAGGTESIYYLLFIATNQDFHLLPLRLTSPENLTRNLQRMRRSLDQGVSRASNLSPFDLEAAKYVFDTLVKPGMKSLESNQRLFIVTSPSLAGLPFELLPISNELPSVRSFVDFRKYREVSWMNDRYSISYLSSPRMLGRRNNSANASDSKFLGIGNPEFSPPAMSPTVSQRDSSDSRSSTALERVLARDYKSLSAEGSVASSLPESQLIIDSMARRYGPLATVLTGASATESQISQLDLSQYSTIAFATHGLLDATVSPEPALLLGYEPDTSGGSVFDGLLTSREVIRMNLSANLIVLAACNSATKARIDGVVSLANSFLTAGSASVVASHWAVDVNATARLFDAFAQHREAAPNTNSADHLQRARIELLRQNKNQLYAHPVFWGGFATYGF</sequence>
<dbReference type="HOGENOM" id="CLU_278947_0_0_6"/>
<dbReference type="STRING" id="314285.KT71_08645"/>
<dbReference type="RefSeq" id="WP_008294158.1">
    <property type="nucleotide sequence ID" value="NZ_CM002299.1"/>
</dbReference>
<evidence type="ECO:0000256" key="2">
    <source>
        <dbReference type="SAM" id="SignalP"/>
    </source>
</evidence>
<feature type="domain" description="CHAT" evidence="3">
    <location>
        <begin position="800"/>
        <end position="1130"/>
    </location>
</feature>
<feature type="chain" id="PRO_5002665888" description="CHAT domain-containing protein" evidence="2">
    <location>
        <begin position="26"/>
        <end position="1131"/>
    </location>
</feature>
<organism evidence="4 5">
    <name type="scientific">Congregibacter litoralis KT71</name>
    <dbReference type="NCBI Taxonomy" id="314285"/>
    <lineage>
        <taxon>Bacteria</taxon>
        <taxon>Pseudomonadati</taxon>
        <taxon>Pseudomonadota</taxon>
        <taxon>Gammaproteobacteria</taxon>
        <taxon>Cellvibrionales</taxon>
        <taxon>Halieaceae</taxon>
        <taxon>Congregibacter</taxon>
    </lineage>
</organism>